<dbReference type="GO" id="GO:0016020">
    <property type="term" value="C:membrane"/>
    <property type="evidence" value="ECO:0007669"/>
    <property type="project" value="InterPro"/>
</dbReference>
<evidence type="ECO:0000313" key="5">
    <source>
        <dbReference type="EMBL" id="SVE20373.1"/>
    </source>
</evidence>
<dbReference type="PANTHER" id="PTHR46682">
    <property type="entry name" value="ADHESION G-PROTEIN COUPLED RECEPTOR V1"/>
    <property type="match status" value="1"/>
</dbReference>
<evidence type="ECO:0000256" key="2">
    <source>
        <dbReference type="ARBA" id="ARBA00022737"/>
    </source>
</evidence>
<dbReference type="AlphaFoldDB" id="A0A383BKQ2"/>
<accession>A0A383BKQ2</accession>
<evidence type="ECO:0000256" key="1">
    <source>
        <dbReference type="ARBA" id="ARBA00022729"/>
    </source>
</evidence>
<dbReference type="InterPro" id="IPR026919">
    <property type="entry name" value="ADGRV1"/>
</dbReference>
<dbReference type="EMBL" id="UINC01201164">
    <property type="protein sequence ID" value="SVE20373.1"/>
    <property type="molecule type" value="Genomic_DNA"/>
</dbReference>
<evidence type="ECO:0000256" key="3">
    <source>
        <dbReference type="ARBA" id="ARBA00022837"/>
    </source>
</evidence>
<dbReference type="Pfam" id="PF03160">
    <property type="entry name" value="Calx-beta"/>
    <property type="match status" value="1"/>
</dbReference>
<proteinExistence type="predicted"/>
<dbReference type="GO" id="GO:0005737">
    <property type="term" value="C:cytoplasm"/>
    <property type="evidence" value="ECO:0007669"/>
    <property type="project" value="TreeGrafter"/>
</dbReference>
<dbReference type="InterPro" id="IPR038081">
    <property type="entry name" value="CalX-like_sf"/>
</dbReference>
<dbReference type="GO" id="GO:0001965">
    <property type="term" value="F:G-protein alpha-subunit binding"/>
    <property type="evidence" value="ECO:0007669"/>
    <property type="project" value="TreeGrafter"/>
</dbReference>
<dbReference type="GO" id="GO:0071277">
    <property type="term" value="P:cellular response to calcium ion"/>
    <property type="evidence" value="ECO:0007669"/>
    <property type="project" value="TreeGrafter"/>
</dbReference>
<keyword evidence="2" id="KW-0677">Repeat</keyword>
<dbReference type="InterPro" id="IPR003644">
    <property type="entry name" value="Calx_beta"/>
</dbReference>
<feature type="non-terminal residue" evidence="5">
    <location>
        <position position="245"/>
    </location>
</feature>
<keyword evidence="1" id="KW-0732">Signal</keyword>
<gene>
    <name evidence="5" type="ORF">METZ01_LOCUS473227</name>
</gene>
<dbReference type="GO" id="GO:0004930">
    <property type="term" value="F:G protein-coupled receptor activity"/>
    <property type="evidence" value="ECO:0007669"/>
    <property type="project" value="InterPro"/>
</dbReference>
<sequence length="245" mass="26791">ETVKQLEVTVINDTRSEIDEVFILTLSNPKGGAVIDGPYGVQSALVTIIDDDYSSGKIEFVTSENNFMENDGRVVVEVRRIGGSVGEVSAEFLVQEDTAKEGLDYVIQSKLLAWADGDIGNKQIEIELLDDKIVEEGKKFSISLTGTNAPQNREVVIGRNKTDIIIGEDDSLGVISFTTSSHNVNENSGSFIVHVIRDKGNNEPVSIDYEITSGSAIKDLDFIEEKGTLEFQEGQNSSFLRVVVQ</sequence>
<dbReference type="SUPFAM" id="SSF141072">
    <property type="entry name" value="CalX-like"/>
    <property type="match status" value="3"/>
</dbReference>
<feature type="non-terminal residue" evidence="5">
    <location>
        <position position="1"/>
    </location>
</feature>
<reference evidence="5" key="1">
    <citation type="submission" date="2018-05" db="EMBL/GenBank/DDBJ databases">
        <authorList>
            <person name="Lanie J.A."/>
            <person name="Ng W.-L."/>
            <person name="Kazmierczak K.M."/>
            <person name="Andrzejewski T.M."/>
            <person name="Davidsen T.M."/>
            <person name="Wayne K.J."/>
            <person name="Tettelin H."/>
            <person name="Glass J.I."/>
            <person name="Rusch D."/>
            <person name="Podicherti R."/>
            <person name="Tsui H.-C.T."/>
            <person name="Winkler M.E."/>
        </authorList>
    </citation>
    <scope>NUCLEOTIDE SEQUENCE</scope>
</reference>
<keyword evidence="3" id="KW-0106">Calcium</keyword>
<dbReference type="PANTHER" id="PTHR46682:SF1">
    <property type="entry name" value="ADHESION G-PROTEIN COUPLED RECEPTOR V1"/>
    <property type="match status" value="1"/>
</dbReference>
<dbReference type="SMART" id="SM00237">
    <property type="entry name" value="Calx_beta"/>
    <property type="match status" value="2"/>
</dbReference>
<protein>
    <recommendedName>
        <fullName evidence="4">Calx-beta domain-containing protein</fullName>
    </recommendedName>
</protein>
<dbReference type="Gene3D" id="2.60.40.2030">
    <property type="match status" value="3"/>
</dbReference>
<organism evidence="5">
    <name type="scientific">marine metagenome</name>
    <dbReference type="NCBI Taxonomy" id="408172"/>
    <lineage>
        <taxon>unclassified sequences</taxon>
        <taxon>metagenomes</taxon>
        <taxon>ecological metagenomes</taxon>
    </lineage>
</organism>
<evidence type="ECO:0000259" key="4">
    <source>
        <dbReference type="SMART" id="SM00237"/>
    </source>
</evidence>
<feature type="domain" description="Calx-beta" evidence="4">
    <location>
        <begin position="44"/>
        <end position="145"/>
    </location>
</feature>
<feature type="domain" description="Calx-beta" evidence="4">
    <location>
        <begin position="162"/>
        <end position="245"/>
    </location>
</feature>
<name>A0A383BKQ2_9ZZZZ</name>
<dbReference type="GO" id="GO:0010855">
    <property type="term" value="F:adenylate cyclase inhibitor activity"/>
    <property type="evidence" value="ECO:0007669"/>
    <property type="project" value="TreeGrafter"/>
</dbReference>